<feature type="domain" description="C2H2-type" evidence="7">
    <location>
        <begin position="645"/>
        <end position="673"/>
    </location>
</feature>
<dbReference type="GO" id="GO:0000977">
    <property type="term" value="F:RNA polymerase II transcription regulatory region sequence-specific DNA binding"/>
    <property type="evidence" value="ECO:0007669"/>
    <property type="project" value="TreeGrafter"/>
</dbReference>
<sequence>MDTDRTFDASFSSDCGSSCSCCSCSGCDTDSDTSCNDGSCIVGPSSGGRAKGTDGEITPLCAVAAVSKDREDQQYMHSTNSKFEKGTDAAADMLRVIEEAHRKFAERFSAKTVKDSHLVVSTTFVFPRVVDLNEVPQSEISGECVKEKSDTFIIANDDSLVQGEGNCSSEPLDRSSDSFKENLKPSLPLDTSSESNSNVFMGADQSLLEVSCQNVGSTPCDVETPGKTFDLMDMESGYPFSCAEVTEGEKSLQLATSEEINICIESDGYSVKCKDLDIVKKKEPQSATTEINGHGSTVTDMQNSVVKMIGKKNIVNKQSRPSVTAGQQSDSCKVLKVDKSQYYMKRTSTDDSKCGSGSAETPTFSPEHNKDNDILLFNEESDFMKLSNEEEKSKVDSSVVSAQGGNIRGESPCTADEAPDPDIEVDSENCTNTDKKSDASFKLTLTLPRKSESNESLPKGEKNKKVNNKEKIENDKKVNSVENKGIGPTGDCCDGDTPTGDGCHVDMDTGDSCDGDRSYHCPKSGCDTVFSKRQYLRQHMIKQHKVGQNTIESIMKDWLSHQDAFTCRNCSSNFLNFEALEDHHKDCIRLTCKVCRKTLISQAELDDHMLEHGEDQIACQECGKAFASKHTWYIHQRRHLEVKSHKCRYCDMTFARSAERTVHENRIHIGMKKYLCSECGKRFCTRKELVVHGYIHTGERPHKCSYCQMGYATASAKTIHERTHTGERPFKCKICPSNYMSSSDLSKHMKRAHDPSKPAKKPRKRKRTNQESIDKEIKPAKRSKKKKREDENSVDKETEHGDMGNKKMRQRSKPSKDKTKKKKKERKREKKDLVDDVVSSVIRVAKRGKIKPSLQVKLPTLKKKKSKKTDTVAGVTETCVEAGVTDVLEKLSHI</sequence>
<dbReference type="FunFam" id="3.30.160.60:FF:002343">
    <property type="entry name" value="Zinc finger protein 33A"/>
    <property type="match status" value="1"/>
</dbReference>
<feature type="domain" description="C2H2-type" evidence="7">
    <location>
        <begin position="702"/>
        <end position="729"/>
    </location>
</feature>
<dbReference type="Pfam" id="PF00096">
    <property type="entry name" value="zf-C2H2"/>
    <property type="match status" value="4"/>
</dbReference>
<keyword evidence="2" id="KW-0677">Repeat</keyword>
<dbReference type="InterPro" id="IPR013087">
    <property type="entry name" value="Znf_C2H2_type"/>
</dbReference>
<reference evidence="9" key="1">
    <citation type="submission" date="2025-08" db="UniProtKB">
        <authorList>
            <consortium name="RefSeq"/>
        </authorList>
    </citation>
    <scope>IDENTIFICATION</scope>
    <source>
        <tissue evidence="9">Gonads</tissue>
    </source>
</reference>
<dbReference type="InterPro" id="IPR036236">
    <property type="entry name" value="Znf_C2H2_sf"/>
</dbReference>
<feature type="compositionally biased region" description="Basic residues" evidence="6">
    <location>
        <begin position="758"/>
        <end position="767"/>
    </location>
</feature>
<proteinExistence type="predicted"/>
<feature type="region of interest" description="Disordered" evidence="6">
    <location>
        <begin position="387"/>
        <end position="475"/>
    </location>
</feature>
<dbReference type="RefSeq" id="XP_013421389.1">
    <property type="nucleotide sequence ID" value="XM_013565935.1"/>
</dbReference>
<dbReference type="InParanoid" id="A0A1S3KG01"/>
<feature type="compositionally biased region" description="Basic and acidic residues" evidence="6">
    <location>
        <begin position="171"/>
        <end position="183"/>
    </location>
</feature>
<evidence type="ECO:0000313" key="8">
    <source>
        <dbReference type="Proteomes" id="UP000085678"/>
    </source>
</evidence>
<feature type="compositionally biased region" description="Basic residues" evidence="6">
    <location>
        <begin position="806"/>
        <end position="829"/>
    </location>
</feature>
<dbReference type="GO" id="GO:0005634">
    <property type="term" value="C:nucleus"/>
    <property type="evidence" value="ECO:0007669"/>
    <property type="project" value="TreeGrafter"/>
</dbReference>
<dbReference type="OrthoDB" id="3437960at2759"/>
<evidence type="ECO:0000256" key="1">
    <source>
        <dbReference type="ARBA" id="ARBA00022723"/>
    </source>
</evidence>
<dbReference type="AlphaFoldDB" id="A0A1S3KG01"/>
<evidence type="ECO:0000256" key="3">
    <source>
        <dbReference type="ARBA" id="ARBA00022771"/>
    </source>
</evidence>
<dbReference type="GO" id="GO:0008270">
    <property type="term" value="F:zinc ion binding"/>
    <property type="evidence" value="ECO:0007669"/>
    <property type="project" value="UniProtKB-KW"/>
</dbReference>
<dbReference type="SUPFAM" id="SSF57667">
    <property type="entry name" value="beta-beta-alpha zinc fingers"/>
    <property type="match status" value="3"/>
</dbReference>
<evidence type="ECO:0000256" key="4">
    <source>
        <dbReference type="ARBA" id="ARBA00022833"/>
    </source>
</evidence>
<keyword evidence="3 5" id="KW-0863">Zinc-finger</keyword>
<evidence type="ECO:0000259" key="7">
    <source>
        <dbReference type="PROSITE" id="PS50157"/>
    </source>
</evidence>
<feature type="region of interest" description="Disordered" evidence="6">
    <location>
        <begin position="347"/>
        <end position="371"/>
    </location>
</feature>
<protein>
    <submittedName>
        <fullName evidence="9">Zinc finger protein 510</fullName>
    </submittedName>
</protein>
<feature type="compositionally biased region" description="Basic and acidic residues" evidence="6">
    <location>
        <begin position="768"/>
        <end position="779"/>
    </location>
</feature>
<evidence type="ECO:0000256" key="5">
    <source>
        <dbReference type="PROSITE-ProRule" id="PRU00042"/>
    </source>
</evidence>
<feature type="domain" description="C2H2-type" evidence="7">
    <location>
        <begin position="730"/>
        <end position="758"/>
    </location>
</feature>
<keyword evidence="1" id="KW-0479">Metal-binding</keyword>
<organism evidence="8 9">
    <name type="scientific">Lingula anatina</name>
    <name type="common">Brachiopod</name>
    <name type="synonym">Lingula unguis</name>
    <dbReference type="NCBI Taxonomy" id="7574"/>
    <lineage>
        <taxon>Eukaryota</taxon>
        <taxon>Metazoa</taxon>
        <taxon>Spiralia</taxon>
        <taxon>Lophotrochozoa</taxon>
        <taxon>Brachiopoda</taxon>
        <taxon>Linguliformea</taxon>
        <taxon>Lingulata</taxon>
        <taxon>Lingulida</taxon>
        <taxon>Linguloidea</taxon>
        <taxon>Lingulidae</taxon>
        <taxon>Lingula</taxon>
    </lineage>
</organism>
<dbReference type="Gene3D" id="3.30.160.60">
    <property type="entry name" value="Classic Zinc Finger"/>
    <property type="match status" value="5"/>
</dbReference>
<gene>
    <name evidence="9" type="primary">LOC106181522</name>
</gene>
<feature type="compositionally biased region" description="Basic and acidic residues" evidence="6">
    <location>
        <begin position="788"/>
        <end position="805"/>
    </location>
</feature>
<dbReference type="GO" id="GO:0000981">
    <property type="term" value="F:DNA-binding transcription factor activity, RNA polymerase II-specific"/>
    <property type="evidence" value="ECO:0007669"/>
    <property type="project" value="TreeGrafter"/>
</dbReference>
<dbReference type="GeneID" id="106181522"/>
<accession>A0A1S3KG01</accession>
<dbReference type="PANTHER" id="PTHR24379">
    <property type="entry name" value="KRAB AND ZINC FINGER DOMAIN-CONTAINING"/>
    <property type="match status" value="1"/>
</dbReference>
<dbReference type="KEGG" id="lak:106181522"/>
<feature type="compositionally biased region" description="Basic and acidic residues" evidence="6">
    <location>
        <begin position="449"/>
        <end position="475"/>
    </location>
</feature>
<dbReference type="SMART" id="SM00355">
    <property type="entry name" value="ZnF_C2H2"/>
    <property type="match status" value="8"/>
</dbReference>
<dbReference type="FunFam" id="3.30.160.60:FF:000446">
    <property type="entry name" value="Zinc finger protein"/>
    <property type="match status" value="2"/>
</dbReference>
<feature type="region of interest" description="Disordered" evidence="6">
    <location>
        <begin position="164"/>
        <end position="195"/>
    </location>
</feature>
<evidence type="ECO:0000256" key="2">
    <source>
        <dbReference type="ARBA" id="ARBA00022737"/>
    </source>
</evidence>
<evidence type="ECO:0000256" key="6">
    <source>
        <dbReference type="SAM" id="MobiDB-lite"/>
    </source>
</evidence>
<feature type="domain" description="C2H2-type" evidence="7">
    <location>
        <begin position="617"/>
        <end position="644"/>
    </location>
</feature>
<feature type="domain" description="C2H2-type" evidence="7">
    <location>
        <begin position="674"/>
        <end position="701"/>
    </location>
</feature>
<feature type="domain" description="C2H2-type" evidence="7">
    <location>
        <begin position="519"/>
        <end position="544"/>
    </location>
</feature>
<name>A0A1S3KG01_LINAN</name>
<keyword evidence="8" id="KW-1185">Reference proteome</keyword>
<dbReference type="PROSITE" id="PS00028">
    <property type="entry name" value="ZINC_FINGER_C2H2_1"/>
    <property type="match status" value="6"/>
</dbReference>
<dbReference type="PANTHER" id="PTHR24379:SF127">
    <property type="entry name" value="BLOODY FINGERS-RELATED"/>
    <property type="match status" value="1"/>
</dbReference>
<dbReference type="Proteomes" id="UP000085678">
    <property type="component" value="Unplaced"/>
</dbReference>
<dbReference type="PROSITE" id="PS50157">
    <property type="entry name" value="ZINC_FINGER_C2H2_2"/>
    <property type="match status" value="6"/>
</dbReference>
<evidence type="ECO:0000313" key="9">
    <source>
        <dbReference type="RefSeq" id="XP_013421389.1"/>
    </source>
</evidence>
<feature type="region of interest" description="Disordered" evidence="6">
    <location>
        <begin position="743"/>
        <end position="833"/>
    </location>
</feature>
<feature type="compositionally biased region" description="Acidic residues" evidence="6">
    <location>
        <begin position="417"/>
        <end position="427"/>
    </location>
</feature>
<keyword evidence="4" id="KW-0862">Zinc</keyword>